<feature type="region of interest" description="Disordered" evidence="1">
    <location>
        <begin position="165"/>
        <end position="189"/>
    </location>
</feature>
<keyword evidence="3" id="KW-1185">Reference proteome</keyword>
<feature type="compositionally biased region" description="Basic and acidic residues" evidence="1">
    <location>
        <begin position="54"/>
        <end position="75"/>
    </location>
</feature>
<reference evidence="3" key="1">
    <citation type="submission" date="2016-10" db="EMBL/GenBank/DDBJ databases">
        <authorList>
            <person name="Varghese N."/>
            <person name="Submissions S."/>
        </authorList>
    </citation>
    <scope>NUCLEOTIDE SEQUENCE [LARGE SCALE GENOMIC DNA]</scope>
    <source>
        <strain evidence="3">CCTCC 2012022</strain>
    </source>
</reference>
<feature type="compositionally biased region" description="Pro residues" evidence="1">
    <location>
        <begin position="27"/>
        <end position="51"/>
    </location>
</feature>
<evidence type="ECO:0000313" key="3">
    <source>
        <dbReference type="Proteomes" id="UP000243063"/>
    </source>
</evidence>
<feature type="region of interest" description="Disordered" evidence="1">
    <location>
        <begin position="21"/>
        <end position="115"/>
    </location>
</feature>
<organism evidence="2 3">
    <name type="scientific">Geopseudomonas guangdongensis</name>
    <dbReference type="NCBI Taxonomy" id="1245526"/>
    <lineage>
        <taxon>Bacteria</taxon>
        <taxon>Pseudomonadati</taxon>
        <taxon>Pseudomonadota</taxon>
        <taxon>Gammaproteobacteria</taxon>
        <taxon>Pseudomonadales</taxon>
        <taxon>Pseudomonadaceae</taxon>
        <taxon>Geopseudomonas</taxon>
    </lineage>
</organism>
<dbReference type="PROSITE" id="PS51257">
    <property type="entry name" value="PROKAR_LIPOPROTEIN"/>
    <property type="match status" value="1"/>
</dbReference>
<name>A0A1H2H3Z9_9GAMM</name>
<dbReference type="Proteomes" id="UP000243063">
    <property type="component" value="Chromosome I"/>
</dbReference>
<dbReference type="STRING" id="1245526.SAMN05216580_2119"/>
<evidence type="ECO:0000313" key="2">
    <source>
        <dbReference type="EMBL" id="SDU26546.1"/>
    </source>
</evidence>
<proteinExistence type="predicted"/>
<dbReference type="RefSeq" id="WP_090214236.1">
    <property type="nucleotide sequence ID" value="NZ_LT629780.1"/>
</dbReference>
<dbReference type="PRINTS" id="PR01217">
    <property type="entry name" value="PRICHEXTENSN"/>
</dbReference>
<evidence type="ECO:0000256" key="1">
    <source>
        <dbReference type="SAM" id="MobiDB-lite"/>
    </source>
</evidence>
<protein>
    <submittedName>
        <fullName evidence="2">Uncharacterized protein</fullName>
    </submittedName>
</protein>
<dbReference type="AlphaFoldDB" id="A0A1H2H3Z9"/>
<feature type="region of interest" description="Disordered" evidence="1">
    <location>
        <begin position="130"/>
        <end position="152"/>
    </location>
</feature>
<sequence length="189" mass="19672">MSAYLRCGVLLLAVLLGACEGERPEPAPRSAPAPTAPEQPAPPLPAEPPAESPAAREEVPALPETRPKAPADRSAETPAAPAEPVPAPASVARPAPRPAAERPAAPPPTAVPAAPLDLSVPRELVENFQLSDPLPPAPALLPPLFAPQPETPQAFELGGRLITSERADDEDSGSWHGVEGAELQLRFRR</sequence>
<gene>
    <name evidence="2" type="ORF">SAMN05216580_2119</name>
</gene>
<dbReference type="EMBL" id="LT629780">
    <property type="protein sequence ID" value="SDU26546.1"/>
    <property type="molecule type" value="Genomic_DNA"/>
</dbReference>
<feature type="compositionally biased region" description="Pro residues" evidence="1">
    <location>
        <begin position="133"/>
        <end position="150"/>
    </location>
</feature>
<dbReference type="OrthoDB" id="7033497at2"/>
<accession>A0A1H2H3Z9</accession>